<dbReference type="Pfam" id="PF07969">
    <property type="entry name" value="Amidohydro_3"/>
    <property type="match status" value="1"/>
</dbReference>
<dbReference type="InterPro" id="IPR033932">
    <property type="entry name" value="YtcJ-like"/>
</dbReference>
<reference evidence="2 3" key="1">
    <citation type="submission" date="2021-02" db="EMBL/GenBank/DDBJ databases">
        <title>Complete genome of Desulfoluna sp. strain ASN36.</title>
        <authorList>
            <person name="Takahashi A."/>
            <person name="Kojima H."/>
            <person name="Fukui M."/>
        </authorList>
    </citation>
    <scope>NUCLEOTIDE SEQUENCE [LARGE SCALE GENOMIC DNA]</scope>
    <source>
        <strain evidence="2 3">ASN36</strain>
    </source>
</reference>
<sequence>MTAFINGRFIPCDGGGEFTTLVEREGRIVYTGHGLPPHLSGEAVVDLAGRCVVPSFGDTHIHFQSFAHVLANLDVRHAKSLVAMGEMVTAHEVKKGGKPIIAFGCSAHTLEEGRLPTREDLDAMCASPLFMVKYDGHAGVANSAMLERFAPKVLEAEGFEKESGWFYQDSFYKATDAISRSVSPLELIRNIEAAGNYLGRKGFSMIHAVEGMGYPLNLDVDLMRFTGRGLHQSVTTFFQTMAPGKARLRGMKTVGGCFANALDGCFGSEDAALLEPYTHDAGNKGHLFYSQEEVDAFVKKAHGMGLQVTLHGIGDAAVTQALNAFEKALADKPCEDHRHVLIHGCLITPADIQRMADLGVCLAAQAPFLYWDLEPQAYLDRILGDRSLSLMPFRDLVDAGVRVAGGSDAPTTEPDALFAIWSACNHPDPAQSLTPMEALEMHTIRCAEFGREEMDRGSLSAGKRADFVVLDRHILETPREAIREIQVEGHYLEGVLFEGENRGLGRFLKASLMKS</sequence>
<proteinExistence type="predicted"/>
<evidence type="ECO:0000313" key="2">
    <source>
        <dbReference type="EMBL" id="BCS99209.1"/>
    </source>
</evidence>
<dbReference type="Gene3D" id="3.10.310.70">
    <property type="match status" value="1"/>
</dbReference>
<dbReference type="Gene3D" id="2.30.40.10">
    <property type="entry name" value="Urease, subunit C, domain 1"/>
    <property type="match status" value="1"/>
</dbReference>
<dbReference type="SUPFAM" id="SSF51556">
    <property type="entry name" value="Metallo-dependent hydrolases"/>
    <property type="match status" value="1"/>
</dbReference>
<dbReference type="PANTHER" id="PTHR22642:SF2">
    <property type="entry name" value="PROTEIN LONG AFTER FAR-RED 3"/>
    <property type="match status" value="1"/>
</dbReference>
<dbReference type="SUPFAM" id="SSF51338">
    <property type="entry name" value="Composite domain of metallo-dependent hydrolases"/>
    <property type="match status" value="1"/>
</dbReference>
<dbReference type="Gene3D" id="3.20.20.140">
    <property type="entry name" value="Metal-dependent hydrolases"/>
    <property type="match status" value="1"/>
</dbReference>
<gene>
    <name evidence="2" type="ORF">DSLASN_48410</name>
</gene>
<feature type="domain" description="Amidohydrolase 3" evidence="1">
    <location>
        <begin position="44"/>
        <end position="495"/>
    </location>
</feature>
<keyword evidence="3" id="KW-1185">Reference proteome</keyword>
<dbReference type="InterPro" id="IPR011059">
    <property type="entry name" value="Metal-dep_hydrolase_composite"/>
</dbReference>
<name>A0ABM7PNT0_9BACT</name>
<dbReference type="CDD" id="cd01300">
    <property type="entry name" value="YtcJ_like"/>
    <property type="match status" value="1"/>
</dbReference>
<organism evidence="2 3">
    <name type="scientific">Desulfoluna limicola</name>
    <dbReference type="NCBI Taxonomy" id="2810562"/>
    <lineage>
        <taxon>Bacteria</taxon>
        <taxon>Pseudomonadati</taxon>
        <taxon>Thermodesulfobacteriota</taxon>
        <taxon>Desulfobacteria</taxon>
        <taxon>Desulfobacterales</taxon>
        <taxon>Desulfolunaceae</taxon>
        <taxon>Desulfoluna</taxon>
    </lineage>
</organism>
<evidence type="ECO:0000313" key="3">
    <source>
        <dbReference type="Proteomes" id="UP001320148"/>
    </source>
</evidence>
<dbReference type="InterPro" id="IPR032466">
    <property type="entry name" value="Metal_Hydrolase"/>
</dbReference>
<dbReference type="PANTHER" id="PTHR22642">
    <property type="entry name" value="IMIDAZOLONEPROPIONASE"/>
    <property type="match status" value="1"/>
</dbReference>
<dbReference type="EMBL" id="AP024488">
    <property type="protein sequence ID" value="BCS99209.1"/>
    <property type="molecule type" value="Genomic_DNA"/>
</dbReference>
<evidence type="ECO:0000259" key="1">
    <source>
        <dbReference type="Pfam" id="PF07969"/>
    </source>
</evidence>
<dbReference type="RefSeq" id="WP_236890556.1">
    <property type="nucleotide sequence ID" value="NZ_AP024488.1"/>
</dbReference>
<dbReference type="InterPro" id="IPR013108">
    <property type="entry name" value="Amidohydro_3"/>
</dbReference>
<protein>
    <submittedName>
        <fullName evidence="2">Amidohydrolase</fullName>
    </submittedName>
</protein>
<accession>A0ABM7PNT0</accession>
<dbReference type="Proteomes" id="UP001320148">
    <property type="component" value="Chromosome"/>
</dbReference>